<evidence type="ECO:0000256" key="5">
    <source>
        <dbReference type="SAM" id="Phobius"/>
    </source>
</evidence>
<feature type="transmembrane region" description="Helical" evidence="5">
    <location>
        <begin position="69"/>
        <end position="95"/>
    </location>
</feature>
<dbReference type="Pfam" id="PF00520">
    <property type="entry name" value="Ion_trans"/>
    <property type="match status" value="1"/>
</dbReference>
<dbReference type="AlphaFoldDB" id="A0A443RVV2"/>
<comment type="caution">
    <text evidence="7">The sequence shown here is derived from an EMBL/GenBank/DDBJ whole genome shotgun (WGS) entry which is preliminary data.</text>
</comment>
<dbReference type="GO" id="GO:0005248">
    <property type="term" value="F:voltage-gated sodium channel activity"/>
    <property type="evidence" value="ECO:0007669"/>
    <property type="project" value="TreeGrafter"/>
</dbReference>
<evidence type="ECO:0000313" key="8">
    <source>
        <dbReference type="Proteomes" id="UP000288716"/>
    </source>
</evidence>
<comment type="subcellular location">
    <subcellularLocation>
        <location evidence="1">Membrane</location>
        <topology evidence="1">Multi-pass membrane protein</topology>
    </subcellularLocation>
</comment>
<name>A0A443RVV2_9ACAR</name>
<keyword evidence="3 5" id="KW-1133">Transmembrane helix</keyword>
<dbReference type="VEuPathDB" id="VectorBase:LDEU012543"/>
<reference evidence="7 8" key="1">
    <citation type="journal article" date="2018" name="Gigascience">
        <title>Genomes of trombidid mites reveal novel predicted allergens and laterally-transferred genes associated with secondary metabolism.</title>
        <authorList>
            <person name="Dong X."/>
            <person name="Chaisiri K."/>
            <person name="Xia D."/>
            <person name="Armstrong S.D."/>
            <person name="Fang Y."/>
            <person name="Donnelly M.J."/>
            <person name="Kadowaki T."/>
            <person name="McGarry J.W."/>
            <person name="Darby A.C."/>
            <person name="Makepeace B.L."/>
        </authorList>
    </citation>
    <scope>NUCLEOTIDE SEQUENCE [LARGE SCALE GENOMIC DNA]</scope>
    <source>
        <strain evidence="7">UoL-UT</strain>
    </source>
</reference>
<dbReference type="EMBL" id="NCKV01025542">
    <property type="protein sequence ID" value="RWS19497.1"/>
    <property type="molecule type" value="Genomic_DNA"/>
</dbReference>
<dbReference type="STRING" id="299467.A0A443RVV2"/>
<organism evidence="7 8">
    <name type="scientific">Leptotrombidium deliense</name>
    <dbReference type="NCBI Taxonomy" id="299467"/>
    <lineage>
        <taxon>Eukaryota</taxon>
        <taxon>Metazoa</taxon>
        <taxon>Ecdysozoa</taxon>
        <taxon>Arthropoda</taxon>
        <taxon>Chelicerata</taxon>
        <taxon>Arachnida</taxon>
        <taxon>Acari</taxon>
        <taxon>Acariformes</taxon>
        <taxon>Trombidiformes</taxon>
        <taxon>Prostigmata</taxon>
        <taxon>Anystina</taxon>
        <taxon>Parasitengona</taxon>
        <taxon>Trombiculoidea</taxon>
        <taxon>Trombiculidae</taxon>
        <taxon>Leptotrombidium</taxon>
    </lineage>
</organism>
<evidence type="ECO:0000256" key="3">
    <source>
        <dbReference type="ARBA" id="ARBA00022989"/>
    </source>
</evidence>
<keyword evidence="7" id="KW-0406">Ion transport</keyword>
<dbReference type="GO" id="GO:0001518">
    <property type="term" value="C:voltage-gated sodium channel complex"/>
    <property type="evidence" value="ECO:0007669"/>
    <property type="project" value="TreeGrafter"/>
</dbReference>
<evidence type="ECO:0000259" key="6">
    <source>
        <dbReference type="Pfam" id="PF00520"/>
    </source>
</evidence>
<keyword evidence="4 5" id="KW-0472">Membrane</keyword>
<dbReference type="OrthoDB" id="2984333at2759"/>
<feature type="non-terminal residue" evidence="7">
    <location>
        <position position="175"/>
    </location>
</feature>
<dbReference type="Proteomes" id="UP000288716">
    <property type="component" value="Unassembled WGS sequence"/>
</dbReference>
<evidence type="ECO:0000256" key="2">
    <source>
        <dbReference type="ARBA" id="ARBA00022692"/>
    </source>
</evidence>
<evidence type="ECO:0000256" key="4">
    <source>
        <dbReference type="ARBA" id="ARBA00023136"/>
    </source>
</evidence>
<dbReference type="GO" id="GO:0086010">
    <property type="term" value="P:membrane depolarization during action potential"/>
    <property type="evidence" value="ECO:0007669"/>
    <property type="project" value="TreeGrafter"/>
</dbReference>
<keyword evidence="8" id="KW-1185">Reference proteome</keyword>
<dbReference type="InterPro" id="IPR043203">
    <property type="entry name" value="VGCC_Ca_Na"/>
</dbReference>
<proteinExistence type="predicted"/>
<feature type="domain" description="Ion transport" evidence="6">
    <location>
        <begin position="2"/>
        <end position="102"/>
    </location>
</feature>
<evidence type="ECO:0000313" key="7">
    <source>
        <dbReference type="EMBL" id="RWS19497.1"/>
    </source>
</evidence>
<feature type="transmembrane region" description="Helical" evidence="5">
    <location>
        <begin position="20"/>
        <end position="49"/>
    </location>
</feature>
<dbReference type="GO" id="GO:0019228">
    <property type="term" value="P:neuronal action potential"/>
    <property type="evidence" value="ECO:0007669"/>
    <property type="project" value="TreeGrafter"/>
</dbReference>
<protein>
    <submittedName>
        <fullName evidence="7">Sodium channel protein para-like protein</fullName>
    </submittedName>
</protein>
<accession>A0A443RVV2</accession>
<dbReference type="InterPro" id="IPR005821">
    <property type="entry name" value="Ion_trans_dom"/>
</dbReference>
<dbReference type="Gene3D" id="1.10.238.10">
    <property type="entry name" value="EF-hand"/>
    <property type="match status" value="1"/>
</dbReference>
<keyword evidence="2 5" id="KW-0812">Transmembrane</keyword>
<dbReference type="PANTHER" id="PTHR10037:SF288">
    <property type="entry name" value="SODIUM CHANNEL PROTEIN PARA"/>
    <property type="match status" value="1"/>
</dbReference>
<keyword evidence="7" id="KW-0813">Transport</keyword>
<dbReference type="Gene3D" id="1.10.287.70">
    <property type="match status" value="1"/>
</dbReference>
<dbReference type="PANTHER" id="PTHR10037">
    <property type="entry name" value="VOLTAGE-GATED CATION CHANNEL CALCIUM AND SODIUM"/>
    <property type="match status" value="1"/>
</dbReference>
<gene>
    <name evidence="7" type="ORF">B4U80_05893</name>
</gene>
<sequence>MFGMHLFMHVKRRHGLDNTYNFDTFLSAFTTLLPISITNGFADVLSAIIDESNCEVTHDDVPGDCGHHFIGIVYMVSYILICYYIIMNIVVAIVFDCVKRVNDEMKVGITDYTIQMFFNQWQRFDMNASEYIHSLRLNDFLESLQEPFKVTNSEEITAMNIKVSDNDMYYYINKL</sequence>
<evidence type="ECO:0000256" key="1">
    <source>
        <dbReference type="ARBA" id="ARBA00004141"/>
    </source>
</evidence>
<keyword evidence="7" id="KW-0407">Ion channel</keyword>